<dbReference type="PANTHER" id="PTHR47505">
    <property type="entry name" value="DNA UTILIZATION PROTEIN YHGH"/>
    <property type="match status" value="1"/>
</dbReference>
<dbReference type="InterPro" id="IPR029057">
    <property type="entry name" value="PRTase-like"/>
</dbReference>
<dbReference type="Gene3D" id="3.40.50.2020">
    <property type="match status" value="1"/>
</dbReference>
<dbReference type="Pfam" id="PF00156">
    <property type="entry name" value="Pribosyltran"/>
    <property type="match status" value="1"/>
</dbReference>
<dbReference type="InterPro" id="IPR051910">
    <property type="entry name" value="ComF/GntX_DNA_util-trans"/>
</dbReference>
<evidence type="ECO:0000313" key="5">
    <source>
        <dbReference type="Proteomes" id="UP001205890"/>
    </source>
</evidence>
<proteinExistence type="inferred from homology"/>
<reference evidence="4 5" key="1">
    <citation type="submission" date="2022-07" db="EMBL/GenBank/DDBJ databases">
        <authorList>
            <person name="Li W.-J."/>
            <person name="Deng Q.-Q."/>
        </authorList>
    </citation>
    <scope>NUCLEOTIDE SEQUENCE [LARGE SCALE GENOMIC DNA]</scope>
    <source>
        <strain evidence="4 5">SYSU M60028</strain>
    </source>
</reference>
<gene>
    <name evidence="4" type="ORF">NK718_10360</name>
</gene>
<dbReference type="InterPro" id="IPR000836">
    <property type="entry name" value="PRTase_dom"/>
</dbReference>
<dbReference type="RefSeq" id="WP_254741426.1">
    <property type="nucleotide sequence ID" value="NZ_JANCLU010000008.1"/>
</dbReference>
<evidence type="ECO:0000259" key="3">
    <source>
        <dbReference type="Pfam" id="PF18912"/>
    </source>
</evidence>
<feature type="domain" description="Double zinc ribbon" evidence="3">
    <location>
        <begin position="23"/>
        <end position="69"/>
    </location>
</feature>
<accession>A0ABT1LDE8</accession>
<dbReference type="Pfam" id="PF18912">
    <property type="entry name" value="DZR_2"/>
    <property type="match status" value="1"/>
</dbReference>
<comment type="similarity">
    <text evidence="1">Belongs to the ComF/GntX family.</text>
</comment>
<sequence>MSDATETIARTRRGWVAGALRAALDLVYPPSCIGCGAAVAEPHGLCAACWRGLPLISRPYCERLGTPFSVDHGGALLSPQALADPPVFERARAVARYEGLARDLVHRLKYGDRHDLARPMGRWMARAGAELLADADVLVPVPLHAWRIWTRRANQAGLLAATIAAVSGVPAAPGGLARVRRTRPQVGLTRAERGRNLQGAFRVPEEGVASVAGRRVVLVDDVLTTGATANAASRVLLRAGASKVDVLVFARVAHPL</sequence>
<dbReference type="PANTHER" id="PTHR47505:SF1">
    <property type="entry name" value="DNA UTILIZATION PROTEIN YHGH"/>
    <property type="match status" value="1"/>
</dbReference>
<dbReference type="CDD" id="cd06223">
    <property type="entry name" value="PRTases_typeI"/>
    <property type="match status" value="1"/>
</dbReference>
<dbReference type="Proteomes" id="UP001205890">
    <property type="component" value="Unassembled WGS sequence"/>
</dbReference>
<keyword evidence="5" id="KW-1185">Reference proteome</keyword>
<comment type="caution">
    <text evidence="4">The sequence shown here is derived from an EMBL/GenBank/DDBJ whole genome shotgun (WGS) entry which is preliminary data.</text>
</comment>
<dbReference type="SUPFAM" id="SSF53271">
    <property type="entry name" value="PRTase-like"/>
    <property type="match status" value="1"/>
</dbReference>
<evidence type="ECO:0000259" key="2">
    <source>
        <dbReference type="Pfam" id="PF00156"/>
    </source>
</evidence>
<evidence type="ECO:0000313" key="4">
    <source>
        <dbReference type="EMBL" id="MCP8938918.1"/>
    </source>
</evidence>
<organism evidence="4 5">
    <name type="scientific">Alsobacter ponti</name>
    <dbReference type="NCBI Taxonomy" id="2962936"/>
    <lineage>
        <taxon>Bacteria</taxon>
        <taxon>Pseudomonadati</taxon>
        <taxon>Pseudomonadota</taxon>
        <taxon>Alphaproteobacteria</taxon>
        <taxon>Hyphomicrobiales</taxon>
        <taxon>Alsobacteraceae</taxon>
        <taxon>Alsobacter</taxon>
    </lineage>
</organism>
<dbReference type="InterPro" id="IPR044005">
    <property type="entry name" value="DZR_2"/>
</dbReference>
<dbReference type="EMBL" id="JANCLU010000008">
    <property type="protein sequence ID" value="MCP8938918.1"/>
    <property type="molecule type" value="Genomic_DNA"/>
</dbReference>
<protein>
    <submittedName>
        <fullName evidence="4">ComF family protein</fullName>
    </submittedName>
</protein>
<feature type="domain" description="Phosphoribosyltransferase" evidence="2">
    <location>
        <begin position="206"/>
        <end position="252"/>
    </location>
</feature>
<name>A0ABT1LDE8_9HYPH</name>
<evidence type="ECO:0000256" key="1">
    <source>
        <dbReference type="ARBA" id="ARBA00008007"/>
    </source>
</evidence>